<protein>
    <recommendedName>
        <fullName evidence="3">Calcineurin-like phosphoesterase domain-containing protein</fullName>
    </recommendedName>
</protein>
<name>A0A1I5MVD1_9ACTN</name>
<dbReference type="GO" id="GO:0016020">
    <property type="term" value="C:membrane"/>
    <property type="evidence" value="ECO:0007669"/>
    <property type="project" value="GOC"/>
</dbReference>
<dbReference type="PANTHER" id="PTHR34990">
    <property type="entry name" value="UDP-2,3-DIACYLGLUCOSAMINE HYDROLASE-RELATED"/>
    <property type="match status" value="1"/>
</dbReference>
<proteinExistence type="predicted"/>
<dbReference type="SUPFAM" id="SSF56300">
    <property type="entry name" value="Metallo-dependent phosphatases"/>
    <property type="match status" value="1"/>
</dbReference>
<dbReference type="RefSeq" id="WP_091109047.1">
    <property type="nucleotide sequence ID" value="NZ_FOWQ01000003.1"/>
</dbReference>
<evidence type="ECO:0008006" key="3">
    <source>
        <dbReference type="Google" id="ProtNLM"/>
    </source>
</evidence>
<gene>
    <name evidence="1" type="ORF">SAMN05660464_2149</name>
</gene>
<dbReference type="InterPro" id="IPR029052">
    <property type="entry name" value="Metallo-depent_PP-like"/>
</dbReference>
<sequence>MTDGSATGSRIAVLADLHLACGEHDPFTEDDRLARTIRHLVSGAGGVPLRLVLLGDTFDFPAVSLPGRGASPATRPSEAVRKLDRIMAAHAPVFAALRDLLAAGHRIDFVAGNHDMELSMPAVQRSLRQALPGTLDVHPWMLHLPGVLYAEHGQQHHDLNRFPGLLVDHPDDGDRPLRVPPGSYLDALVHLRRRAPWASPPARALLAARMGTGLFLGLVRLSRAERHRPERERLLRSTTLAGLPAGSVVDIDRLGAATPASIARRAAVLAARRLRRRSGAAVPFMQAAAQAVHHVLAAEGAAVPFYLFGHTHVAADVPLADGAAARYLNPGTWSSAVRRVPGGDRRCCVVIVDQPPGAGPRARLTGPA</sequence>
<keyword evidence="2" id="KW-1185">Reference proteome</keyword>
<evidence type="ECO:0000313" key="1">
    <source>
        <dbReference type="EMBL" id="SFP13001.1"/>
    </source>
</evidence>
<dbReference type="PANTHER" id="PTHR34990:SF2">
    <property type="entry name" value="BLL8164 PROTEIN"/>
    <property type="match status" value="1"/>
</dbReference>
<dbReference type="GO" id="GO:0009245">
    <property type="term" value="P:lipid A biosynthetic process"/>
    <property type="evidence" value="ECO:0007669"/>
    <property type="project" value="TreeGrafter"/>
</dbReference>
<dbReference type="Proteomes" id="UP000198857">
    <property type="component" value="Unassembled WGS sequence"/>
</dbReference>
<dbReference type="AlphaFoldDB" id="A0A1I5MVD1"/>
<evidence type="ECO:0000313" key="2">
    <source>
        <dbReference type="Proteomes" id="UP000198857"/>
    </source>
</evidence>
<dbReference type="InterPro" id="IPR043461">
    <property type="entry name" value="LpxH-like"/>
</dbReference>
<accession>A0A1I5MVD1</accession>
<dbReference type="STRING" id="1523247.SAMN05660464_2149"/>
<organism evidence="1 2">
    <name type="scientific">Geodermatophilus dictyosporus</name>
    <dbReference type="NCBI Taxonomy" id="1523247"/>
    <lineage>
        <taxon>Bacteria</taxon>
        <taxon>Bacillati</taxon>
        <taxon>Actinomycetota</taxon>
        <taxon>Actinomycetes</taxon>
        <taxon>Geodermatophilales</taxon>
        <taxon>Geodermatophilaceae</taxon>
        <taxon>Geodermatophilus</taxon>
    </lineage>
</organism>
<dbReference type="GO" id="GO:0008758">
    <property type="term" value="F:UDP-2,3-diacylglucosamine hydrolase activity"/>
    <property type="evidence" value="ECO:0007669"/>
    <property type="project" value="TreeGrafter"/>
</dbReference>
<dbReference type="EMBL" id="FOWQ01000003">
    <property type="protein sequence ID" value="SFP13001.1"/>
    <property type="molecule type" value="Genomic_DNA"/>
</dbReference>
<dbReference type="OrthoDB" id="8241491at2"/>
<reference evidence="2" key="1">
    <citation type="submission" date="2016-10" db="EMBL/GenBank/DDBJ databases">
        <authorList>
            <person name="Varghese N."/>
            <person name="Submissions S."/>
        </authorList>
    </citation>
    <scope>NUCLEOTIDE SEQUENCE [LARGE SCALE GENOMIC DNA]</scope>
    <source>
        <strain evidence="2">DSM 44208</strain>
    </source>
</reference>